<dbReference type="AlphaFoldDB" id="A0A265UT74"/>
<proteinExistence type="predicted"/>
<organism evidence="1 2">
    <name type="scientific">Winogradskyella aurantia</name>
    <dbReference type="NCBI Taxonomy" id="1915063"/>
    <lineage>
        <taxon>Bacteria</taxon>
        <taxon>Pseudomonadati</taxon>
        <taxon>Bacteroidota</taxon>
        <taxon>Flavobacteriia</taxon>
        <taxon>Flavobacteriales</taxon>
        <taxon>Flavobacteriaceae</taxon>
        <taxon>Winogradskyella</taxon>
    </lineage>
</organism>
<evidence type="ECO:0000313" key="2">
    <source>
        <dbReference type="Proteomes" id="UP000216840"/>
    </source>
</evidence>
<keyword evidence="2" id="KW-1185">Reference proteome</keyword>
<dbReference type="EMBL" id="NGJN01000004">
    <property type="protein sequence ID" value="OZV68501.1"/>
    <property type="molecule type" value="Genomic_DNA"/>
</dbReference>
<sequence length="73" mass="8340">MGRPATRPTKLKDGYYIEIRNKGAKSGVKLYSATKLQMHRAIKMYERSKEVFILGESVNGKFVDKEPKLHVAE</sequence>
<name>A0A265UT74_9FLAO</name>
<gene>
    <name evidence="1" type="ORF">CA834_08480</name>
</gene>
<accession>A0A265UT74</accession>
<dbReference type="Proteomes" id="UP000216840">
    <property type="component" value="Unassembled WGS sequence"/>
</dbReference>
<dbReference type="OrthoDB" id="1446682at2"/>
<evidence type="ECO:0000313" key="1">
    <source>
        <dbReference type="EMBL" id="OZV68501.1"/>
    </source>
</evidence>
<reference evidence="1 2" key="1">
    <citation type="submission" date="2017-05" db="EMBL/GenBank/DDBJ databases">
        <title>The draft genome sequence of Idiomarina salinarum WNB302.</title>
        <authorList>
            <person name="Sun Y."/>
            <person name="Chen B."/>
            <person name="Du Z."/>
        </authorList>
    </citation>
    <scope>NUCLEOTIDE SEQUENCE [LARGE SCALE GENOMIC DNA]</scope>
    <source>
        <strain evidence="1 2">WNB302</strain>
    </source>
</reference>
<dbReference type="RefSeq" id="WP_094968266.1">
    <property type="nucleotide sequence ID" value="NZ_NGJN01000004.1"/>
</dbReference>
<protein>
    <submittedName>
        <fullName evidence="1">Uncharacterized protein</fullName>
    </submittedName>
</protein>
<comment type="caution">
    <text evidence="1">The sequence shown here is derived from an EMBL/GenBank/DDBJ whole genome shotgun (WGS) entry which is preliminary data.</text>
</comment>